<keyword evidence="2" id="KW-0413">Isomerase</keyword>
<gene>
    <name evidence="2" type="ORF">FOY51_25325</name>
</gene>
<dbReference type="NCBIfam" id="TIGR01808">
    <property type="entry name" value="CM_M_hiGC-arch"/>
    <property type="match status" value="1"/>
</dbReference>
<dbReference type="OrthoDB" id="4424544at2"/>
<keyword evidence="3" id="KW-1185">Reference proteome</keyword>
<dbReference type="InterPro" id="IPR036979">
    <property type="entry name" value="CM_dom_sf"/>
</dbReference>
<dbReference type="NCBIfam" id="NF005894">
    <property type="entry name" value="PRK07857.1"/>
    <property type="match status" value="1"/>
</dbReference>
<dbReference type="InterPro" id="IPR036263">
    <property type="entry name" value="Chorismate_II_sf"/>
</dbReference>
<dbReference type="InterPro" id="IPR010958">
    <property type="entry name" value="Chorismate_mutase_highGC-bac"/>
</dbReference>
<dbReference type="EC" id="5.4.99.5" evidence="2"/>
<protein>
    <submittedName>
        <fullName evidence="2">Chorismate mutase</fullName>
        <ecNumber evidence="2">5.4.99.5</ecNumber>
    </submittedName>
</protein>
<name>A0A5A7S5K9_9NOCA</name>
<evidence type="ECO:0000313" key="2">
    <source>
        <dbReference type="EMBL" id="KAA0017064.1"/>
    </source>
</evidence>
<dbReference type="Gene3D" id="1.20.59.10">
    <property type="entry name" value="Chorismate mutase"/>
    <property type="match status" value="1"/>
</dbReference>
<evidence type="ECO:0000259" key="1">
    <source>
        <dbReference type="Pfam" id="PF01817"/>
    </source>
</evidence>
<dbReference type="Pfam" id="PF01817">
    <property type="entry name" value="CM_2"/>
    <property type="match status" value="1"/>
</dbReference>
<comment type="caution">
    <text evidence="2">The sequence shown here is derived from an EMBL/GenBank/DDBJ whole genome shotgun (WGS) entry which is preliminary data.</text>
</comment>
<reference evidence="2 3" key="1">
    <citation type="submission" date="2019-07" db="EMBL/GenBank/DDBJ databases">
        <title>Rhodococcus cavernicolus sp. nov., isolated from a cave.</title>
        <authorList>
            <person name="Lee S.D."/>
        </authorList>
    </citation>
    <scope>NUCLEOTIDE SEQUENCE [LARGE SCALE GENOMIC DNA]</scope>
    <source>
        <strain evidence="2 3">C1-24</strain>
    </source>
</reference>
<proteinExistence type="predicted"/>
<feature type="domain" description="Chorismate mutase" evidence="1">
    <location>
        <begin position="19"/>
        <end position="74"/>
    </location>
</feature>
<evidence type="ECO:0000313" key="3">
    <source>
        <dbReference type="Proteomes" id="UP000322244"/>
    </source>
</evidence>
<organism evidence="2 3">
    <name type="scientific">Antrihabitans cavernicola</name>
    <dbReference type="NCBI Taxonomy" id="2495913"/>
    <lineage>
        <taxon>Bacteria</taxon>
        <taxon>Bacillati</taxon>
        <taxon>Actinomycetota</taxon>
        <taxon>Actinomycetes</taxon>
        <taxon>Mycobacteriales</taxon>
        <taxon>Nocardiaceae</taxon>
        <taxon>Antrihabitans</taxon>
    </lineage>
</organism>
<dbReference type="RefSeq" id="WP_149433052.1">
    <property type="nucleotide sequence ID" value="NZ_VLNY01000023.1"/>
</dbReference>
<dbReference type="GO" id="GO:0004106">
    <property type="term" value="F:chorismate mutase activity"/>
    <property type="evidence" value="ECO:0007669"/>
    <property type="project" value="UniProtKB-EC"/>
</dbReference>
<dbReference type="SUPFAM" id="SSF48600">
    <property type="entry name" value="Chorismate mutase II"/>
    <property type="match status" value="1"/>
</dbReference>
<dbReference type="GO" id="GO:0046417">
    <property type="term" value="P:chorismate metabolic process"/>
    <property type="evidence" value="ECO:0007669"/>
    <property type="project" value="InterPro"/>
</dbReference>
<dbReference type="EMBL" id="VLNY01000023">
    <property type="protein sequence ID" value="KAA0017064.1"/>
    <property type="molecule type" value="Genomic_DNA"/>
</dbReference>
<accession>A0A5A7S5K9</accession>
<dbReference type="InterPro" id="IPR002701">
    <property type="entry name" value="CM_II_prokaryot"/>
</dbReference>
<dbReference type="Proteomes" id="UP000322244">
    <property type="component" value="Unassembled WGS sequence"/>
</dbReference>
<dbReference type="AlphaFoldDB" id="A0A5A7S5K9"/>
<sequence length="95" mass="10699">MTSVCEITRFDDVADTDALRNEIDYLDQQILAAVKRRSELSQLAGRRQLSTTSARAQQRHELAVLQRFRELGPEGRSLGMALLRLGRGRTTSRIG</sequence>